<dbReference type="Gene3D" id="2.30.130.10">
    <property type="entry name" value="PUA domain"/>
    <property type="match status" value="1"/>
</dbReference>
<dbReference type="HAMAP" id="MF_01080">
    <property type="entry name" value="TruB_bact"/>
    <property type="match status" value="1"/>
</dbReference>
<dbReference type="Gene3D" id="3.30.2350.10">
    <property type="entry name" value="Pseudouridine synthase"/>
    <property type="match status" value="1"/>
</dbReference>
<accession>A0A6J7MGN4</accession>
<keyword evidence="2" id="KW-0819">tRNA processing</keyword>
<dbReference type="PANTHER" id="PTHR13767:SF2">
    <property type="entry name" value="PSEUDOURIDYLATE SYNTHASE TRUB1"/>
    <property type="match status" value="1"/>
</dbReference>
<organism evidence="7">
    <name type="scientific">freshwater metagenome</name>
    <dbReference type="NCBI Taxonomy" id="449393"/>
    <lineage>
        <taxon>unclassified sequences</taxon>
        <taxon>metagenomes</taxon>
        <taxon>ecological metagenomes</taxon>
    </lineage>
</organism>
<dbReference type="SUPFAM" id="SSF55120">
    <property type="entry name" value="Pseudouridine synthase"/>
    <property type="match status" value="1"/>
</dbReference>
<dbReference type="InterPro" id="IPR014780">
    <property type="entry name" value="tRNA_psdUridine_synth_TruB"/>
</dbReference>
<dbReference type="Pfam" id="PF01509">
    <property type="entry name" value="TruB_N"/>
    <property type="match status" value="1"/>
</dbReference>
<dbReference type="AlphaFoldDB" id="A0A6J7MGN4"/>
<keyword evidence="3" id="KW-0413">Isomerase</keyword>
<protein>
    <recommendedName>
        <fullName evidence="1">tRNA pseudouridine(55) synthase</fullName>
        <ecNumber evidence="1">5.4.99.25</ecNumber>
    </recommendedName>
</protein>
<dbReference type="InterPro" id="IPR020103">
    <property type="entry name" value="PsdUridine_synth_cat_dom_sf"/>
</dbReference>
<evidence type="ECO:0000313" key="6">
    <source>
        <dbReference type="EMBL" id="CAB4807558.1"/>
    </source>
</evidence>
<dbReference type="CDD" id="cd02573">
    <property type="entry name" value="PseudoU_synth_EcTruB"/>
    <property type="match status" value="1"/>
</dbReference>
<dbReference type="Pfam" id="PF16198">
    <property type="entry name" value="TruB_C_2"/>
    <property type="match status" value="1"/>
</dbReference>
<dbReference type="GO" id="GO:1990481">
    <property type="term" value="P:mRNA pseudouridine synthesis"/>
    <property type="evidence" value="ECO:0007669"/>
    <property type="project" value="TreeGrafter"/>
</dbReference>
<dbReference type="EC" id="5.4.99.25" evidence="1"/>
<evidence type="ECO:0000313" key="7">
    <source>
        <dbReference type="EMBL" id="CAB4978482.1"/>
    </source>
</evidence>
<dbReference type="InterPro" id="IPR036974">
    <property type="entry name" value="PUA_sf"/>
</dbReference>
<dbReference type="EMBL" id="CAFBOI010000056">
    <property type="protein sequence ID" value="CAB4978482.1"/>
    <property type="molecule type" value="Genomic_DNA"/>
</dbReference>
<evidence type="ECO:0000259" key="4">
    <source>
        <dbReference type="Pfam" id="PF01509"/>
    </source>
</evidence>
<dbReference type="PANTHER" id="PTHR13767">
    <property type="entry name" value="TRNA-PSEUDOURIDINE SYNTHASE"/>
    <property type="match status" value="1"/>
</dbReference>
<evidence type="ECO:0000256" key="3">
    <source>
        <dbReference type="ARBA" id="ARBA00023235"/>
    </source>
</evidence>
<reference evidence="7" key="1">
    <citation type="submission" date="2020-05" db="EMBL/GenBank/DDBJ databases">
        <authorList>
            <person name="Chiriac C."/>
            <person name="Salcher M."/>
            <person name="Ghai R."/>
            <person name="Kavagutti S V."/>
        </authorList>
    </citation>
    <scope>NUCLEOTIDE SEQUENCE</scope>
</reference>
<name>A0A6J7MGN4_9ZZZZ</name>
<gene>
    <name evidence="6" type="ORF">UFOPK3083_00709</name>
    <name evidence="7" type="ORF">UFOPK3948_00602</name>
</gene>
<dbReference type="GO" id="GO:0006400">
    <property type="term" value="P:tRNA modification"/>
    <property type="evidence" value="ECO:0007669"/>
    <property type="project" value="TreeGrafter"/>
</dbReference>
<dbReference type="GO" id="GO:0003723">
    <property type="term" value="F:RNA binding"/>
    <property type="evidence" value="ECO:0007669"/>
    <property type="project" value="InterPro"/>
</dbReference>
<dbReference type="InterPro" id="IPR032819">
    <property type="entry name" value="TruB_C"/>
</dbReference>
<sequence length="291" mass="31188">MSDGFLVIDKPSGITSHDVVARVRKVFNTKRVGHAGTLDPMATGVLVLGINNGTKLLQYITEGKKRYLATIKLGAATVTDDKEGEVLKVATNSEIASVSDSAIKSYLESLVGTIMQRPSSVSAIKVDGKRAYDRVREGEVVELPAREVTVYSLEIINIARSELGIEIDIDVACSAGTYIRAIARDLGVALKVGGHLIELRRSEVAPFSLAEAVTLESLSQSNLLDIVEVAKQVLPSRVIDLLEKNELKFGRSLPASEFSGVGIAITGDNELCALIENRNSGAQPIAVFVKE</sequence>
<feature type="domain" description="tRNA pseudouridylate synthase B C-terminal" evidence="5">
    <location>
        <begin position="180"/>
        <end position="223"/>
    </location>
</feature>
<proteinExistence type="inferred from homology"/>
<dbReference type="EMBL" id="CAFAAT010000073">
    <property type="protein sequence ID" value="CAB4807558.1"/>
    <property type="molecule type" value="Genomic_DNA"/>
</dbReference>
<dbReference type="GO" id="GO:0160148">
    <property type="term" value="F:tRNA pseudouridine(55) synthase activity"/>
    <property type="evidence" value="ECO:0007669"/>
    <property type="project" value="UniProtKB-EC"/>
</dbReference>
<evidence type="ECO:0000256" key="2">
    <source>
        <dbReference type="ARBA" id="ARBA00022694"/>
    </source>
</evidence>
<evidence type="ECO:0000259" key="5">
    <source>
        <dbReference type="Pfam" id="PF16198"/>
    </source>
</evidence>
<feature type="domain" description="Pseudouridine synthase II N-terminal" evidence="4">
    <location>
        <begin position="24"/>
        <end position="179"/>
    </location>
</feature>
<dbReference type="InterPro" id="IPR002501">
    <property type="entry name" value="PsdUridine_synth_N"/>
</dbReference>
<dbReference type="NCBIfam" id="TIGR00431">
    <property type="entry name" value="TruB"/>
    <property type="match status" value="1"/>
</dbReference>
<evidence type="ECO:0000256" key="1">
    <source>
        <dbReference type="ARBA" id="ARBA00012787"/>
    </source>
</evidence>